<organism evidence="1 2">
    <name type="scientific">Alteromonas genovensis</name>
    <dbReference type="NCBI Taxonomy" id="471225"/>
    <lineage>
        <taxon>Bacteria</taxon>
        <taxon>Pseudomonadati</taxon>
        <taxon>Pseudomonadota</taxon>
        <taxon>Gammaproteobacteria</taxon>
        <taxon>Alteromonadales</taxon>
        <taxon>Alteromonadaceae</taxon>
        <taxon>Alteromonas/Salinimonas group</taxon>
        <taxon>Alteromonas</taxon>
    </lineage>
</organism>
<reference evidence="1 2" key="1">
    <citation type="submission" date="2020-01" db="EMBL/GenBank/DDBJ databases">
        <title>Genomes of bacteria type strains.</title>
        <authorList>
            <person name="Chen J."/>
            <person name="Zhu S."/>
            <person name="Yang J."/>
        </authorList>
    </citation>
    <scope>NUCLEOTIDE SEQUENCE [LARGE SCALE GENOMIC DNA]</scope>
    <source>
        <strain evidence="1 2">LMG 24078</strain>
    </source>
</reference>
<dbReference type="EMBL" id="JAAAWO010000004">
    <property type="protein sequence ID" value="NDW15477.1"/>
    <property type="molecule type" value="Genomic_DNA"/>
</dbReference>
<proteinExistence type="predicted"/>
<protein>
    <submittedName>
        <fullName evidence="1">Uncharacterized protein</fullName>
    </submittedName>
</protein>
<sequence length="251" mass="29380">MARTPLKTPEQIFNVYVLQSENVRYLSQVKANQLRELNNCIRDKDTFALKAKTTMFALLYSAWSESQFVQIQNTPNAFHPREIEDIQAETRAHGIVAGWKLLVDIAFSKVGDINKNSDLQKRHESILNKVKEIIEKESIIRNKIAHGQWINALNRKQSDESPVTEKMEDLDYVQINRSFNIHKLLAVIIRDLVQSPKNGFHRNYWKDTQKLIDYSEQTKDYSVETKLSLLENRPNNWFSKKTREVFKPDFA</sequence>
<keyword evidence="2" id="KW-1185">Reference proteome</keyword>
<dbReference type="AlphaFoldDB" id="A0A6N9TDU5"/>
<dbReference type="RefSeq" id="WP_163106137.1">
    <property type="nucleotide sequence ID" value="NZ_JAAAWO010000004.1"/>
</dbReference>
<name>A0A6N9TDU5_9ALTE</name>
<comment type="caution">
    <text evidence="1">The sequence shown here is derived from an EMBL/GenBank/DDBJ whole genome shotgun (WGS) entry which is preliminary data.</text>
</comment>
<evidence type="ECO:0000313" key="2">
    <source>
        <dbReference type="Proteomes" id="UP000471381"/>
    </source>
</evidence>
<gene>
    <name evidence="1" type="ORF">GTQ48_08085</name>
</gene>
<accession>A0A6N9TDU5</accession>
<evidence type="ECO:0000313" key="1">
    <source>
        <dbReference type="EMBL" id="NDW15477.1"/>
    </source>
</evidence>
<dbReference type="Proteomes" id="UP000471381">
    <property type="component" value="Unassembled WGS sequence"/>
</dbReference>